<protein>
    <submittedName>
        <fullName evidence="1">Uncharacterized protein</fullName>
    </submittedName>
</protein>
<evidence type="ECO:0000313" key="1">
    <source>
        <dbReference type="EMBL" id="KAL1487531.1"/>
    </source>
</evidence>
<evidence type="ECO:0000313" key="2">
    <source>
        <dbReference type="Proteomes" id="UP001566132"/>
    </source>
</evidence>
<dbReference type="Proteomes" id="UP001566132">
    <property type="component" value="Unassembled WGS sequence"/>
</dbReference>
<organism evidence="1 2">
    <name type="scientific">Hypothenemus hampei</name>
    <name type="common">Coffee berry borer</name>
    <dbReference type="NCBI Taxonomy" id="57062"/>
    <lineage>
        <taxon>Eukaryota</taxon>
        <taxon>Metazoa</taxon>
        <taxon>Ecdysozoa</taxon>
        <taxon>Arthropoda</taxon>
        <taxon>Hexapoda</taxon>
        <taxon>Insecta</taxon>
        <taxon>Pterygota</taxon>
        <taxon>Neoptera</taxon>
        <taxon>Endopterygota</taxon>
        <taxon>Coleoptera</taxon>
        <taxon>Polyphaga</taxon>
        <taxon>Cucujiformia</taxon>
        <taxon>Curculionidae</taxon>
        <taxon>Scolytinae</taxon>
        <taxon>Hypothenemus</taxon>
    </lineage>
</organism>
<dbReference type="AlphaFoldDB" id="A0ABD1DZL5"/>
<reference evidence="1 2" key="1">
    <citation type="submission" date="2024-05" db="EMBL/GenBank/DDBJ databases">
        <title>Genetic variation in Jamaican populations of the coffee berry borer (Hypothenemus hampei).</title>
        <authorList>
            <person name="Errbii M."/>
            <person name="Myrie A."/>
        </authorList>
    </citation>
    <scope>NUCLEOTIDE SEQUENCE [LARGE SCALE GENOMIC DNA]</scope>
    <source>
        <strain evidence="1">JA-Hopewell-2020-01-JO</strain>
        <tissue evidence="1">Whole body</tissue>
    </source>
</reference>
<comment type="caution">
    <text evidence="1">The sequence shown here is derived from an EMBL/GenBank/DDBJ whole genome shotgun (WGS) entry which is preliminary data.</text>
</comment>
<proteinExistence type="predicted"/>
<gene>
    <name evidence="1" type="ORF">ABEB36_015801</name>
</gene>
<sequence>MEITAMEKGPYYFILADEISKASDTESQCSLQNKETDFVIDTSDTETVVSGDFCIQSEIKPIWDFPKKLPNNSSCDSEDLRLKHERMIATTESVTTSRTATDVESSSSLEDGTLITYNACIRCKISNIQYFPECTKCFQEKKKSYPLKHKIKLEKKEE</sequence>
<keyword evidence="2" id="KW-1185">Reference proteome</keyword>
<dbReference type="EMBL" id="JBDJPC010000036">
    <property type="protein sequence ID" value="KAL1487531.1"/>
    <property type="molecule type" value="Genomic_DNA"/>
</dbReference>
<name>A0ABD1DZL5_HYPHA</name>
<accession>A0ABD1DZL5</accession>